<feature type="region of interest" description="Disordered" evidence="3">
    <location>
        <begin position="1101"/>
        <end position="1152"/>
    </location>
</feature>
<dbReference type="Pfam" id="PF00806">
    <property type="entry name" value="PUF"/>
    <property type="match status" value="4"/>
</dbReference>
<dbReference type="EMBL" id="JARBJD010000531">
    <property type="protein sequence ID" value="KAK2941247.1"/>
    <property type="molecule type" value="Genomic_DNA"/>
</dbReference>
<evidence type="ECO:0000256" key="3">
    <source>
        <dbReference type="SAM" id="MobiDB-lite"/>
    </source>
</evidence>
<organism evidence="5 6">
    <name type="scientific">Blattamonas nauphoetae</name>
    <dbReference type="NCBI Taxonomy" id="2049346"/>
    <lineage>
        <taxon>Eukaryota</taxon>
        <taxon>Metamonada</taxon>
        <taxon>Preaxostyla</taxon>
        <taxon>Oxymonadida</taxon>
        <taxon>Blattamonas</taxon>
    </lineage>
</organism>
<dbReference type="InterPro" id="IPR016024">
    <property type="entry name" value="ARM-type_fold"/>
</dbReference>
<feature type="region of interest" description="Disordered" evidence="3">
    <location>
        <begin position="404"/>
        <end position="429"/>
    </location>
</feature>
<feature type="compositionally biased region" description="Basic and acidic residues" evidence="3">
    <location>
        <begin position="1220"/>
        <end position="1239"/>
    </location>
</feature>
<feature type="region of interest" description="Disordered" evidence="3">
    <location>
        <begin position="960"/>
        <end position="1066"/>
    </location>
</feature>
<gene>
    <name evidence="5" type="ORF">BLNAU_23844</name>
</gene>
<feature type="compositionally biased region" description="Polar residues" evidence="3">
    <location>
        <begin position="1112"/>
        <end position="1152"/>
    </location>
</feature>
<dbReference type="InterPro" id="IPR033133">
    <property type="entry name" value="PUM-HD"/>
</dbReference>
<feature type="region of interest" description="Disordered" evidence="3">
    <location>
        <begin position="98"/>
        <end position="119"/>
    </location>
</feature>
<feature type="region of interest" description="Disordered" evidence="3">
    <location>
        <begin position="1182"/>
        <end position="1257"/>
    </location>
</feature>
<comment type="caution">
    <text evidence="5">The sequence shown here is derived from an EMBL/GenBank/DDBJ whole genome shotgun (WGS) entry which is preliminary data.</text>
</comment>
<evidence type="ECO:0000313" key="5">
    <source>
        <dbReference type="EMBL" id="KAK2941247.1"/>
    </source>
</evidence>
<sequence length="1327" mass="145733">MIHPLSSSLQFPVVQSRSPPLLNTTSSIDQNPMSLLPDLTTSLARVSPPLLRSTPYPPLSFASQPLTIFSLNRSPDPVPPPDVAASPPFLFSQDIRDRETCQDPPHPSPHQLSFAGTVSRSPDPNVFDSFQFGHHPATGPISTFVENSSFSGGDPSVFKSGTSSIKFKDRTDLHPSSAVTTHQPSSMHLQSHTTHGEDVTSPFSDSFDFFGSSSGYPHTHNPDPTISTDNDAQAPHDAMLNTTSDTPSRESLPIDVLTRPSSASVNSRFSKLSTNSSSEENHVLGGISTLSGREEPILLENLPSPGIGQVLYIPDTELYRSFFIPFHTELPPHLPEFSPPPIMSQSVNPAFRSFERTPSLQTYLSFDPASSFPSTPFPTHDLTMSAPIKLLPTSRPSYLDPLRLPTSLATTSSTSSGQSVDQPPAVDSPSQLVTAIKETVHLLLSLSKPPSTRELKAVTNDASRMLQDVCTLAHVADKNPFLDLVNSPDESAAIQLAIQICHPDTVMFFLRSIVDHLVVLLNGNSSVDIIGAILSREADEREDMDIEERTRADGRDNLDMAIPTPSPVIFCSSVIFEVIGDSFSDLCRRRTSSRFLQNLVSIAPFSVTRRHLKTISENLTEIMMDANGNHCVQILSKKTPPEERDWIIDALLRPIAQPAKKKTPPTNTSMLSLPSYPTTTRSDMIDPSNPLIGDTTIKPMETVLFEICTNKHSSRVMQTLLGDCTEQQKVRLLTPLMSSAVFLASDAFGNYVVQRMLDCEERRMVDAVCTHLTGHLHILSRSKFGSNVAERVVEVVSNEVFVFVVLDMFGLFDESLGFRSFRMNTYASTTPSPPLSLTQPPLLPSHQTPLSRFDSMTVTPAVAGPTSTSGKAGSFTPLFHPPSRAWDGQKLMEKDSREHLLGMVNKPQLAGLISDRFANYVFQRMIERAEGNVFEFVLGGIEKVWSELESTLHGRHVKTTIEKVHKDKTGRERKMEKRKGDEKERGRREGGRAGGAPLLSLPSESARIPRSRRRHGWDEWKPGMEATKNNEDTSKESKESILPTIQSSQSPNQPPSHREVPLSVHPQPCRDISIKTRAQLNTSPNWETSLLQPSALVGVVRERPNGTGHPSADTQNENIVSLPNQPRSEETSNTGAGLLKSPQTKNRTLSTDSPFAFSPLAAIRTPLLSPAVTFGSQLTGPSMAAASHVGQRRSGRERGRGRDKRMTDEFSWKPQTEWTGHGERKEDRRAQPQHRKEDATPTTDAHPADNGMKLATGEVSNAAQLLVTLETDWMGEKPTAAAPTSAKPSAQTQPDEREWTQTSSSVFGGDELKPNTKTPSEGEVERE</sequence>
<evidence type="ECO:0000256" key="2">
    <source>
        <dbReference type="PROSITE-ProRule" id="PRU00317"/>
    </source>
</evidence>
<evidence type="ECO:0000256" key="1">
    <source>
        <dbReference type="ARBA" id="ARBA00022737"/>
    </source>
</evidence>
<feature type="compositionally biased region" description="Polar residues" evidence="3">
    <location>
        <begin position="177"/>
        <end position="193"/>
    </location>
</feature>
<feature type="compositionally biased region" description="Basic and acidic residues" evidence="3">
    <location>
        <begin position="1194"/>
        <end position="1211"/>
    </location>
</feature>
<feature type="compositionally biased region" description="Polar residues" evidence="3">
    <location>
        <begin position="222"/>
        <end position="231"/>
    </location>
</feature>
<keyword evidence="6" id="KW-1185">Reference proteome</keyword>
<feature type="repeat" description="Pumilio" evidence="2">
    <location>
        <begin position="699"/>
        <end position="734"/>
    </location>
</feature>
<feature type="compositionally biased region" description="Basic and acidic residues" evidence="3">
    <location>
        <begin position="960"/>
        <end position="991"/>
    </location>
</feature>
<feature type="compositionally biased region" description="Polar residues" evidence="3">
    <location>
        <begin position="664"/>
        <end position="682"/>
    </location>
</feature>
<reference evidence="5 6" key="1">
    <citation type="journal article" date="2022" name="bioRxiv">
        <title>Genomics of Preaxostyla Flagellates Illuminates Evolutionary Transitions and the Path Towards Mitochondrial Loss.</title>
        <authorList>
            <person name="Novak L.V.F."/>
            <person name="Treitli S.C."/>
            <person name="Pyrih J."/>
            <person name="Halakuc P."/>
            <person name="Pipaliya S.V."/>
            <person name="Vacek V."/>
            <person name="Brzon O."/>
            <person name="Soukal P."/>
            <person name="Eme L."/>
            <person name="Dacks J.B."/>
            <person name="Karnkowska A."/>
            <person name="Elias M."/>
            <person name="Hampl V."/>
        </authorList>
    </citation>
    <scope>NUCLEOTIDE SEQUENCE [LARGE SCALE GENOMIC DNA]</scope>
    <source>
        <strain evidence="5">NAU3</strain>
        <tissue evidence="5">Gut</tissue>
    </source>
</reference>
<dbReference type="SUPFAM" id="SSF48371">
    <property type="entry name" value="ARM repeat"/>
    <property type="match status" value="1"/>
</dbReference>
<feature type="region of interest" description="Disordered" evidence="3">
    <location>
        <begin position="1270"/>
        <end position="1327"/>
    </location>
</feature>
<feature type="repeat" description="Pumilio" evidence="2">
    <location>
        <begin position="902"/>
        <end position="939"/>
    </location>
</feature>
<feature type="region of interest" description="Disordered" evidence="3">
    <location>
        <begin position="168"/>
        <end position="200"/>
    </location>
</feature>
<feature type="repeat" description="Pumilio" evidence="2">
    <location>
        <begin position="771"/>
        <end position="807"/>
    </location>
</feature>
<feature type="compositionally biased region" description="Low complexity" evidence="3">
    <location>
        <begin position="406"/>
        <end position="419"/>
    </location>
</feature>
<feature type="repeat" description="Pumilio" evidence="2">
    <location>
        <begin position="735"/>
        <end position="770"/>
    </location>
</feature>
<feature type="region of interest" description="Disordered" evidence="3">
    <location>
        <begin position="214"/>
        <end position="254"/>
    </location>
</feature>
<feature type="region of interest" description="Disordered" evidence="3">
    <location>
        <begin position="659"/>
        <end position="691"/>
    </location>
</feature>
<feature type="domain" description="PUM-HD" evidence="4">
    <location>
        <begin position="556"/>
        <end position="965"/>
    </location>
</feature>
<evidence type="ECO:0000313" key="6">
    <source>
        <dbReference type="Proteomes" id="UP001281761"/>
    </source>
</evidence>
<evidence type="ECO:0000259" key="4">
    <source>
        <dbReference type="PROSITE" id="PS50303"/>
    </source>
</evidence>
<feature type="repeat" description="Pumilio" evidence="2">
    <location>
        <begin position="614"/>
        <end position="649"/>
    </location>
</feature>
<name>A0ABQ9WR57_9EUKA</name>
<dbReference type="Proteomes" id="UP001281761">
    <property type="component" value="Unassembled WGS sequence"/>
</dbReference>
<feature type="compositionally biased region" description="Low complexity" evidence="3">
    <location>
        <begin position="1277"/>
        <end position="1290"/>
    </location>
</feature>
<dbReference type="PANTHER" id="PTHR12537">
    <property type="entry name" value="RNA BINDING PROTEIN PUMILIO-RELATED"/>
    <property type="match status" value="1"/>
</dbReference>
<dbReference type="PROSITE" id="PS50302">
    <property type="entry name" value="PUM"/>
    <property type="match status" value="5"/>
</dbReference>
<feature type="compositionally biased region" description="Basic and acidic residues" evidence="3">
    <location>
        <begin position="1016"/>
        <end position="1039"/>
    </location>
</feature>
<keyword evidence="1" id="KW-0677">Repeat</keyword>
<dbReference type="Gene3D" id="1.25.10.10">
    <property type="entry name" value="Leucine-rich Repeat Variant"/>
    <property type="match status" value="2"/>
</dbReference>
<accession>A0ABQ9WR57</accession>
<dbReference type="SMART" id="SM00025">
    <property type="entry name" value="Pumilio"/>
    <property type="match status" value="6"/>
</dbReference>
<dbReference type="InterPro" id="IPR001313">
    <property type="entry name" value="Pumilio_RNA-bd_rpt"/>
</dbReference>
<dbReference type="PROSITE" id="PS50303">
    <property type="entry name" value="PUM_HD"/>
    <property type="match status" value="1"/>
</dbReference>
<proteinExistence type="predicted"/>
<feature type="compositionally biased region" description="Polar residues" evidence="3">
    <location>
        <begin position="110"/>
        <end position="119"/>
    </location>
</feature>
<protein>
    <recommendedName>
        <fullName evidence="4">PUM-HD domain-containing protein</fullName>
    </recommendedName>
</protein>
<dbReference type="InterPro" id="IPR011989">
    <property type="entry name" value="ARM-like"/>
</dbReference>